<dbReference type="Proteomes" id="UP000322726">
    <property type="component" value="Chromosome"/>
</dbReference>
<sequence>MKKSIVLLISLLFITAISALILKNLEDTDIYVQEQNSKVNKTQSMMLIKNVQNEISSLLAKNKENVESIIEAQQDSYYPLNIKNIDILFRLGVYDKVNLNDLNNSDKGIKQSTIDRLNDLEVFNIDNLAYLLRANKIESNKQLDNILTSFIKDTYDDKILEVKEFLGFLSNKEGQLYELFIKLDYLKDITNAYYILDKEGQVKYFELSFK</sequence>
<reference evidence="1 2" key="2">
    <citation type="submission" date="2019-09" db="EMBL/GenBank/DDBJ databases">
        <title>Complete genome sequencing of four Arcobacter species reveals a diverse suite of mobile elements.</title>
        <authorList>
            <person name="Miller W.G."/>
            <person name="Yee E."/>
            <person name="Bono J.L."/>
        </authorList>
    </citation>
    <scope>NUCLEOTIDE SEQUENCE [LARGE SCALE GENOMIC DNA]</scope>
    <source>
        <strain evidence="1 2">LMG 26638</strain>
    </source>
</reference>
<gene>
    <name evidence="1" type="ORF">APAC_1853</name>
</gene>
<dbReference type="KEGG" id="apai:APAC_1853"/>
<evidence type="ECO:0000313" key="2">
    <source>
        <dbReference type="Proteomes" id="UP000322726"/>
    </source>
</evidence>
<reference evidence="1 2" key="3">
    <citation type="submission" date="2019-09" db="EMBL/GenBank/DDBJ databases">
        <title>Taxonomic note: a critical rebuttal of the proposed division of the genus Arcobacter into six genera, emended descriptions of Arcobacter anaerophilus and the genus Arcobacter, and an assessment of genus-level boundaries for Epsilonproteobacteria using in silico genomic comparator tools.</title>
        <authorList>
            <person name="On S.L.W."/>
            <person name="Miller W.G."/>
            <person name="Biggs P."/>
            <person name="Cornelius A."/>
            <person name="Vandamme P."/>
        </authorList>
    </citation>
    <scope>NUCLEOTIDE SEQUENCE [LARGE SCALE GENOMIC DNA]</scope>
    <source>
        <strain evidence="1 2">LMG 26638</strain>
    </source>
</reference>
<evidence type="ECO:0000313" key="1">
    <source>
        <dbReference type="EMBL" id="QEP34932.1"/>
    </source>
</evidence>
<dbReference type="RefSeq" id="WP_130233844.1">
    <property type="nucleotide sequence ID" value="NZ_BMEF01000020.1"/>
</dbReference>
<dbReference type="OrthoDB" id="5344084at2"/>
<organism evidence="1 2">
    <name type="scientific">Malaciobacter pacificus</name>
    <dbReference type="NCBI Taxonomy" id="1080223"/>
    <lineage>
        <taxon>Bacteria</taxon>
        <taxon>Pseudomonadati</taxon>
        <taxon>Campylobacterota</taxon>
        <taxon>Epsilonproteobacteria</taxon>
        <taxon>Campylobacterales</taxon>
        <taxon>Arcobacteraceae</taxon>
        <taxon>Malaciobacter</taxon>
    </lineage>
</organism>
<protein>
    <submittedName>
        <fullName evidence="1">Uncharacterized protein</fullName>
    </submittedName>
</protein>
<reference evidence="2" key="1">
    <citation type="submission" date="2019-09" db="EMBL/GenBank/DDBJ databases">
        <title>Complete genome sequencing of four Arcobacter species reveals a diverse suite of mobile elements.</title>
        <authorList>
            <person name="On S.L.W."/>
            <person name="Miller W.G."/>
            <person name="Biggs P."/>
            <person name="Cornelius A."/>
            <person name="Vandamme P."/>
        </authorList>
    </citation>
    <scope>NUCLEOTIDE SEQUENCE [LARGE SCALE GENOMIC DNA]</scope>
    <source>
        <strain evidence="2">LMG 26638</strain>
    </source>
</reference>
<proteinExistence type="predicted"/>
<name>A0A5C2HEW2_9BACT</name>
<dbReference type="AlphaFoldDB" id="A0A5C2HEW2"/>
<dbReference type="EMBL" id="CP035928">
    <property type="protein sequence ID" value="QEP34932.1"/>
    <property type="molecule type" value="Genomic_DNA"/>
</dbReference>
<accession>A0A5C2HEW2</accession>
<keyword evidence="2" id="KW-1185">Reference proteome</keyword>